<dbReference type="GO" id="GO:0034464">
    <property type="term" value="C:BBSome"/>
    <property type="evidence" value="ECO:0007669"/>
    <property type="project" value="TreeGrafter"/>
</dbReference>
<dbReference type="GO" id="GO:0036064">
    <property type="term" value="C:ciliary basal body"/>
    <property type="evidence" value="ECO:0007669"/>
    <property type="project" value="TreeGrafter"/>
</dbReference>
<dbReference type="GO" id="GO:0005930">
    <property type="term" value="C:axoneme"/>
    <property type="evidence" value="ECO:0007669"/>
    <property type="project" value="TreeGrafter"/>
</dbReference>
<keyword evidence="4" id="KW-1185">Reference proteome</keyword>
<reference evidence="3" key="3">
    <citation type="submission" date="2025-09" db="UniProtKB">
        <authorList>
            <consortium name="Ensembl"/>
        </authorList>
    </citation>
    <scope>IDENTIFICATION</scope>
</reference>
<evidence type="ECO:0000313" key="3">
    <source>
        <dbReference type="Ensembl" id="ENSOTSP00005105774.1"/>
    </source>
</evidence>
<dbReference type="InterPro" id="IPR056332">
    <property type="entry name" value="Beta-prop_BBS7"/>
</dbReference>
<dbReference type="Ensembl" id="ENSOTST00005108439.2">
    <property type="protein sequence ID" value="ENSOTSP00005105774.1"/>
    <property type="gene ID" value="ENSOTSG00005046217.2"/>
</dbReference>
<dbReference type="AlphaFoldDB" id="A0AAZ3NQ16"/>
<dbReference type="PANTHER" id="PTHR16074">
    <property type="entry name" value="BARDET-BIEDL SYNDROME 7 PROTEIN"/>
    <property type="match status" value="1"/>
</dbReference>
<dbReference type="GeneTree" id="ENSGT00390000012346"/>
<sequence length="445" mass="50332">MNVYLFQPVSKTLPGQKITRLELDEALETPQKIFVCVLFLSFEANLTESINYADLFVCASYIYNHYCECKDQDYYLSGDKINDIVCLSAENLGRIVHVLGSELLYDIEVPGPPSVLELYNRDGGTNGEDILYGTVDSKLGLIRITDSYSSSKWEIDNVKTKGGTSLDSNPAVPDGLLESIWMIQKKIGRMSYGWVTGLTTEPQQVEVGPGEEVKIRLGYPEQTHVTLRAELDQLQMKVLQGSVKYQQTSQSSTAISAMHMFSVNDTFTLCQDDASYSLTLEVQTAIGNLLLQMKEIASTLYFLCCVLNPKGRFERFFARERSAIDTAMTTLLAFQTPRCEPKDLGHQINDDSVGHTLKMIHLTLEYQLHLARKFQLIDSLKGNADFLTPEYCNILDESAYLTECQDQWCHYCWKCLDNYDLDSLMNFSNEDTNFDTSFVMACCFV</sequence>
<dbReference type="Pfam" id="PF23743">
    <property type="entry name" value="Beta-prop_BBS7"/>
    <property type="match status" value="1"/>
</dbReference>
<protein>
    <submittedName>
        <fullName evidence="3">Uncharacterized protein</fullName>
    </submittedName>
</protein>
<proteinExistence type="predicted"/>
<evidence type="ECO:0000259" key="1">
    <source>
        <dbReference type="Pfam" id="PF23349"/>
    </source>
</evidence>
<feature type="domain" description="BBS7 helical hairpin" evidence="1">
    <location>
        <begin position="350"/>
        <end position="406"/>
    </location>
</feature>
<organism evidence="3 4">
    <name type="scientific">Oncorhynchus tshawytscha</name>
    <name type="common">Chinook salmon</name>
    <name type="synonym">Salmo tshawytscha</name>
    <dbReference type="NCBI Taxonomy" id="74940"/>
    <lineage>
        <taxon>Eukaryota</taxon>
        <taxon>Metazoa</taxon>
        <taxon>Chordata</taxon>
        <taxon>Craniata</taxon>
        <taxon>Vertebrata</taxon>
        <taxon>Euteleostomi</taxon>
        <taxon>Actinopterygii</taxon>
        <taxon>Neopterygii</taxon>
        <taxon>Teleostei</taxon>
        <taxon>Protacanthopterygii</taxon>
        <taxon>Salmoniformes</taxon>
        <taxon>Salmonidae</taxon>
        <taxon>Salmoninae</taxon>
        <taxon>Oncorhynchus</taxon>
    </lineage>
</organism>
<accession>A0AAZ3NQ16</accession>
<reference evidence="4" key="1">
    <citation type="journal article" date="2018" name="PLoS ONE">
        <title>Chinook salmon (Oncorhynchus tshawytscha) genome and transcriptome.</title>
        <authorList>
            <person name="Christensen K.A."/>
            <person name="Leong J.S."/>
            <person name="Sakhrani D."/>
            <person name="Biagi C.A."/>
            <person name="Minkley D.R."/>
            <person name="Withler R.E."/>
            <person name="Rondeau E.B."/>
            <person name="Koop B.F."/>
            <person name="Devlin R.H."/>
        </authorList>
    </citation>
    <scope>NUCLEOTIDE SEQUENCE [LARGE SCALE GENOMIC DNA]</scope>
</reference>
<name>A0AAZ3NQ16_ONCTS</name>
<dbReference type="PANTHER" id="PTHR16074:SF4">
    <property type="entry name" value="BARDET-BIEDL SYNDROME 7 PROTEIN"/>
    <property type="match status" value="1"/>
</dbReference>
<dbReference type="InterPro" id="IPR056335">
    <property type="entry name" value="BBS7_hairpin"/>
</dbReference>
<feature type="domain" description="BBS7 beta-propeller" evidence="2">
    <location>
        <begin position="7"/>
        <end position="167"/>
    </location>
</feature>
<dbReference type="GO" id="GO:0060271">
    <property type="term" value="P:cilium assembly"/>
    <property type="evidence" value="ECO:0007669"/>
    <property type="project" value="TreeGrafter"/>
</dbReference>
<dbReference type="GO" id="GO:0043005">
    <property type="term" value="C:neuron projection"/>
    <property type="evidence" value="ECO:0007669"/>
    <property type="project" value="TreeGrafter"/>
</dbReference>
<dbReference type="Proteomes" id="UP000694402">
    <property type="component" value="Unassembled WGS sequence"/>
</dbReference>
<dbReference type="Pfam" id="PF23349">
    <property type="entry name" value="BBS7_hp"/>
    <property type="match status" value="1"/>
</dbReference>
<evidence type="ECO:0000313" key="4">
    <source>
        <dbReference type="Proteomes" id="UP000694402"/>
    </source>
</evidence>
<dbReference type="GO" id="GO:0008104">
    <property type="term" value="P:intracellular protein localization"/>
    <property type="evidence" value="ECO:0007669"/>
    <property type="project" value="TreeGrafter"/>
</dbReference>
<evidence type="ECO:0000259" key="2">
    <source>
        <dbReference type="Pfam" id="PF23743"/>
    </source>
</evidence>
<reference evidence="3" key="2">
    <citation type="submission" date="2025-08" db="UniProtKB">
        <authorList>
            <consortium name="Ensembl"/>
        </authorList>
    </citation>
    <scope>IDENTIFICATION</scope>
</reference>
<dbReference type="GO" id="GO:0016020">
    <property type="term" value="C:membrane"/>
    <property type="evidence" value="ECO:0007669"/>
    <property type="project" value="TreeGrafter"/>
</dbReference>